<dbReference type="AlphaFoldDB" id="A0A7X5UXZ6"/>
<dbReference type="EMBL" id="JAASQV010000001">
    <property type="protein sequence ID" value="NIJ64354.1"/>
    <property type="molecule type" value="Genomic_DNA"/>
</dbReference>
<sequence length="211" mass="22424">MRILFAVLAPFLIAAAAPQEPATVRVRIVTSAGNITLALDAKRAPKTVANFMAYVDDGRLDGTQFYRSARRKGAPGQGFVQGGIGTDARRMLPSVLLEPTSQTGIRHLDATVSMAHGPNPDGANCNFSIMVGPNPGLDARGAYRGFAAFGKVISGMEVVKRILALPTGGGRDAMKDQMILQPVRILRVERLDGAARPTGYAKPWLIGPSSR</sequence>
<dbReference type="GO" id="GO:0003755">
    <property type="term" value="F:peptidyl-prolyl cis-trans isomerase activity"/>
    <property type="evidence" value="ECO:0007669"/>
    <property type="project" value="UniProtKB-KW"/>
</dbReference>
<reference evidence="6 7" key="1">
    <citation type="submission" date="2020-03" db="EMBL/GenBank/DDBJ databases">
        <title>Genomic Encyclopedia of Type Strains, Phase IV (KMG-IV): sequencing the most valuable type-strain genomes for metagenomic binning, comparative biology and taxonomic classification.</title>
        <authorList>
            <person name="Goeker M."/>
        </authorList>
    </citation>
    <scope>NUCLEOTIDE SEQUENCE [LARGE SCALE GENOMIC DNA]</scope>
    <source>
        <strain evidence="6 7">DSM 4733</strain>
    </source>
</reference>
<keyword evidence="4" id="KW-0732">Signal</keyword>
<organism evidence="6 7">
    <name type="scientific">Sphingomonas leidyi</name>
    <dbReference type="NCBI Taxonomy" id="68569"/>
    <lineage>
        <taxon>Bacteria</taxon>
        <taxon>Pseudomonadati</taxon>
        <taxon>Pseudomonadota</taxon>
        <taxon>Alphaproteobacteria</taxon>
        <taxon>Sphingomonadales</taxon>
        <taxon>Sphingomonadaceae</taxon>
        <taxon>Sphingomonas</taxon>
    </lineage>
</organism>
<evidence type="ECO:0000256" key="2">
    <source>
        <dbReference type="ARBA" id="ARBA00023110"/>
    </source>
</evidence>
<accession>A0A7X5UXZ6</accession>
<dbReference type="InterPro" id="IPR029000">
    <property type="entry name" value="Cyclophilin-like_dom_sf"/>
</dbReference>
<dbReference type="PANTHER" id="PTHR45625:SF4">
    <property type="entry name" value="PEPTIDYLPROLYL ISOMERASE DOMAIN AND WD REPEAT-CONTAINING PROTEIN 1"/>
    <property type="match status" value="1"/>
</dbReference>
<evidence type="ECO:0000313" key="6">
    <source>
        <dbReference type="EMBL" id="NIJ64354.1"/>
    </source>
</evidence>
<evidence type="ECO:0000256" key="3">
    <source>
        <dbReference type="ARBA" id="ARBA00023235"/>
    </source>
</evidence>
<gene>
    <name evidence="6" type="ORF">FHR20_001285</name>
</gene>
<keyword evidence="7" id="KW-1185">Reference proteome</keyword>
<evidence type="ECO:0000313" key="7">
    <source>
        <dbReference type="Proteomes" id="UP000564677"/>
    </source>
</evidence>
<dbReference type="RefSeq" id="WP_167298721.1">
    <property type="nucleotide sequence ID" value="NZ_JAASQV010000001.1"/>
</dbReference>
<dbReference type="InterPro" id="IPR002130">
    <property type="entry name" value="Cyclophilin-type_PPIase_dom"/>
</dbReference>
<dbReference type="SUPFAM" id="SSF50891">
    <property type="entry name" value="Cyclophilin-like"/>
    <property type="match status" value="1"/>
</dbReference>
<feature type="domain" description="PPIase cyclophilin-type" evidence="5">
    <location>
        <begin position="30"/>
        <end position="190"/>
    </location>
</feature>
<keyword evidence="2" id="KW-0697">Rotamase</keyword>
<dbReference type="Gene3D" id="2.40.100.10">
    <property type="entry name" value="Cyclophilin-like"/>
    <property type="match status" value="1"/>
</dbReference>
<feature type="signal peptide" evidence="4">
    <location>
        <begin position="1"/>
        <end position="16"/>
    </location>
</feature>
<name>A0A7X5UXZ6_9SPHN</name>
<feature type="chain" id="PRO_5031367307" description="peptidylprolyl isomerase" evidence="4">
    <location>
        <begin position="17"/>
        <end position="211"/>
    </location>
</feature>
<proteinExistence type="predicted"/>
<evidence type="ECO:0000256" key="4">
    <source>
        <dbReference type="SAM" id="SignalP"/>
    </source>
</evidence>
<evidence type="ECO:0000259" key="5">
    <source>
        <dbReference type="PROSITE" id="PS50072"/>
    </source>
</evidence>
<dbReference type="PROSITE" id="PS50072">
    <property type="entry name" value="CSA_PPIASE_2"/>
    <property type="match status" value="1"/>
</dbReference>
<dbReference type="Pfam" id="PF00160">
    <property type="entry name" value="Pro_isomerase"/>
    <property type="match status" value="1"/>
</dbReference>
<keyword evidence="3 6" id="KW-0413">Isomerase</keyword>
<dbReference type="InterPro" id="IPR044666">
    <property type="entry name" value="Cyclophilin_A-like"/>
</dbReference>
<comment type="caution">
    <text evidence="6">The sequence shown here is derived from an EMBL/GenBank/DDBJ whole genome shotgun (WGS) entry which is preliminary data.</text>
</comment>
<dbReference type="Proteomes" id="UP000564677">
    <property type="component" value="Unassembled WGS sequence"/>
</dbReference>
<dbReference type="PANTHER" id="PTHR45625">
    <property type="entry name" value="PEPTIDYL-PROLYL CIS-TRANS ISOMERASE-RELATED"/>
    <property type="match status" value="1"/>
</dbReference>
<protein>
    <recommendedName>
        <fullName evidence="1">peptidylprolyl isomerase</fullName>
        <ecNumber evidence="1">5.2.1.8</ecNumber>
    </recommendedName>
</protein>
<dbReference type="EC" id="5.2.1.8" evidence="1"/>
<evidence type="ECO:0000256" key="1">
    <source>
        <dbReference type="ARBA" id="ARBA00013194"/>
    </source>
</evidence>